<dbReference type="InterPro" id="IPR013750">
    <property type="entry name" value="GHMP_kinase_C_dom"/>
</dbReference>
<sequence>MASIGECHEKEYGCRPDAAASVPGRFHLLGEHTWFAGGNTLSMATDFRLSVSISSRQDSGFRIYFATTGERKKVSASNLKYRREDRWVNSLKAVISAFLEHGEDVPGMNIAIQSEIPPNTGLGVPNAMKVGLALALRRFLSAGKRKKFSDRVLLSLVERANTHFLNIHPHRADLFCALYAKPGSCIKTDFRNHSCEYAAFPADKYAVVLVDSRVPRIFAREELELRIQECIRAYEIVCGSQDAPADFASLENNSLREMPGLPESVRRRAAFILDEAGRVDRALRLLKSKDYAAFSKLVTHSHEGLRDRFEISCPELDWIVKRALEFSSPENPDLVCARMTGRGFGGCAYVILPAAQVPAFAARLEDYERIFGFRPQHYRVQPSGAAVLL</sequence>
<comment type="caution">
    <text evidence="9">The sequence shown here is derived from an EMBL/GenBank/DDBJ whole genome shotgun (WGS) entry which is preliminary data.</text>
</comment>
<dbReference type="Pfam" id="PF10509">
    <property type="entry name" value="GalKase_gal_bdg"/>
    <property type="match status" value="1"/>
</dbReference>
<feature type="domain" description="GHMP kinase C-terminal" evidence="7">
    <location>
        <begin position="283"/>
        <end position="364"/>
    </location>
</feature>
<organism evidence="9 10">
    <name type="scientific">Candidatus Avitreponema avistercoris</name>
    <dbReference type="NCBI Taxonomy" id="2840705"/>
    <lineage>
        <taxon>Bacteria</taxon>
        <taxon>Pseudomonadati</taxon>
        <taxon>Spirochaetota</taxon>
        <taxon>Spirochaetia</taxon>
        <taxon>Spirochaetales</taxon>
        <taxon>Candidatus Avitreponema</taxon>
    </lineage>
</organism>
<keyword evidence="4" id="KW-0067">ATP-binding</keyword>
<dbReference type="AlphaFoldDB" id="A0A9D9HH71"/>
<dbReference type="PRINTS" id="PR00959">
    <property type="entry name" value="MEVGALKINASE"/>
</dbReference>
<protein>
    <submittedName>
        <fullName evidence="9">Galactokinase</fullName>
    </submittedName>
</protein>
<dbReference type="PRINTS" id="PR00473">
    <property type="entry name" value="GALCTOKINASE"/>
</dbReference>
<dbReference type="InterPro" id="IPR006206">
    <property type="entry name" value="Mevalonate/galactokinase"/>
</dbReference>
<feature type="domain" description="Galactokinase N-terminal" evidence="8">
    <location>
        <begin position="7"/>
        <end position="54"/>
    </location>
</feature>
<dbReference type="InterPro" id="IPR014721">
    <property type="entry name" value="Ribsml_uS5_D2-typ_fold_subgr"/>
</dbReference>
<dbReference type="SUPFAM" id="SSF54211">
    <property type="entry name" value="Ribosomal protein S5 domain 2-like"/>
    <property type="match status" value="1"/>
</dbReference>
<feature type="domain" description="GHMP kinase N-terminal" evidence="6">
    <location>
        <begin position="90"/>
        <end position="180"/>
    </location>
</feature>
<dbReference type="PANTHER" id="PTHR10457">
    <property type="entry name" value="MEVALONATE KINASE/GALACTOKINASE"/>
    <property type="match status" value="1"/>
</dbReference>
<evidence type="ECO:0000313" key="10">
    <source>
        <dbReference type="Proteomes" id="UP000823616"/>
    </source>
</evidence>
<dbReference type="Gene3D" id="3.30.230.10">
    <property type="match status" value="1"/>
</dbReference>
<dbReference type="GO" id="GO:0005829">
    <property type="term" value="C:cytosol"/>
    <property type="evidence" value="ECO:0007669"/>
    <property type="project" value="TreeGrafter"/>
</dbReference>
<dbReference type="Gene3D" id="3.30.70.890">
    <property type="entry name" value="GHMP kinase, C-terminal domain"/>
    <property type="match status" value="1"/>
</dbReference>
<evidence type="ECO:0000259" key="8">
    <source>
        <dbReference type="Pfam" id="PF10509"/>
    </source>
</evidence>
<keyword evidence="3" id="KW-0418">Kinase</keyword>
<reference evidence="9" key="1">
    <citation type="submission" date="2020-10" db="EMBL/GenBank/DDBJ databases">
        <authorList>
            <person name="Gilroy R."/>
        </authorList>
    </citation>
    <scope>NUCLEOTIDE SEQUENCE</scope>
    <source>
        <strain evidence="9">B3-4054</strain>
    </source>
</reference>
<dbReference type="PANTHER" id="PTHR10457:SF7">
    <property type="entry name" value="GALACTOKINASE-RELATED"/>
    <property type="match status" value="1"/>
</dbReference>
<proteinExistence type="inferred from homology"/>
<gene>
    <name evidence="9" type="ORF">IAA96_04195</name>
</gene>
<evidence type="ECO:0000313" key="9">
    <source>
        <dbReference type="EMBL" id="MBO8450288.1"/>
    </source>
</evidence>
<keyword evidence="5" id="KW-0299">Galactose metabolism</keyword>
<dbReference type="InterPro" id="IPR036554">
    <property type="entry name" value="GHMP_kinase_C_sf"/>
</dbReference>
<comment type="similarity">
    <text evidence="1">Belongs to the GHMP kinase family. GalK subfamily.</text>
</comment>
<keyword evidence="2" id="KW-0547">Nucleotide-binding</keyword>
<reference evidence="9" key="2">
    <citation type="journal article" date="2021" name="PeerJ">
        <title>Extensive microbial diversity within the chicken gut microbiome revealed by metagenomics and culture.</title>
        <authorList>
            <person name="Gilroy R."/>
            <person name="Ravi A."/>
            <person name="Getino M."/>
            <person name="Pursley I."/>
            <person name="Horton D.L."/>
            <person name="Alikhan N.F."/>
            <person name="Baker D."/>
            <person name="Gharbi K."/>
            <person name="Hall N."/>
            <person name="Watson M."/>
            <person name="Adriaenssens E.M."/>
            <person name="Foster-Nyarko E."/>
            <person name="Jarju S."/>
            <person name="Secka A."/>
            <person name="Antonio M."/>
            <person name="Oren A."/>
            <person name="Chaudhuri R.R."/>
            <person name="La Ragione R."/>
            <person name="Hildebrand F."/>
            <person name="Pallen M.J."/>
        </authorList>
    </citation>
    <scope>NUCLEOTIDE SEQUENCE</scope>
    <source>
        <strain evidence="9">B3-4054</strain>
    </source>
</reference>
<evidence type="ECO:0000256" key="1">
    <source>
        <dbReference type="ARBA" id="ARBA00006566"/>
    </source>
</evidence>
<dbReference type="InterPro" id="IPR019539">
    <property type="entry name" value="GalKase_N"/>
</dbReference>
<dbReference type="Pfam" id="PF00288">
    <property type="entry name" value="GHMP_kinases_N"/>
    <property type="match status" value="1"/>
</dbReference>
<keyword evidence="5" id="KW-0119">Carbohydrate metabolism</keyword>
<dbReference type="GO" id="GO:0005524">
    <property type="term" value="F:ATP binding"/>
    <property type="evidence" value="ECO:0007669"/>
    <property type="project" value="UniProtKB-KW"/>
</dbReference>
<dbReference type="GO" id="GO:0004335">
    <property type="term" value="F:galactokinase activity"/>
    <property type="evidence" value="ECO:0007669"/>
    <property type="project" value="InterPro"/>
</dbReference>
<dbReference type="InterPro" id="IPR000705">
    <property type="entry name" value="Galactokinase"/>
</dbReference>
<dbReference type="SUPFAM" id="SSF55060">
    <property type="entry name" value="GHMP Kinase, C-terminal domain"/>
    <property type="match status" value="1"/>
</dbReference>
<evidence type="ECO:0000256" key="2">
    <source>
        <dbReference type="ARBA" id="ARBA00022741"/>
    </source>
</evidence>
<dbReference type="Proteomes" id="UP000823616">
    <property type="component" value="Unassembled WGS sequence"/>
</dbReference>
<dbReference type="InterPro" id="IPR020568">
    <property type="entry name" value="Ribosomal_Su5_D2-typ_SF"/>
</dbReference>
<evidence type="ECO:0000256" key="5">
    <source>
        <dbReference type="ARBA" id="ARBA00023144"/>
    </source>
</evidence>
<dbReference type="InterPro" id="IPR006204">
    <property type="entry name" value="GHMP_kinase_N_dom"/>
</dbReference>
<dbReference type="EMBL" id="JADIMS010000067">
    <property type="protein sequence ID" value="MBO8450288.1"/>
    <property type="molecule type" value="Genomic_DNA"/>
</dbReference>
<evidence type="ECO:0000256" key="3">
    <source>
        <dbReference type="ARBA" id="ARBA00022777"/>
    </source>
</evidence>
<dbReference type="PIRSF" id="PIRSF000530">
    <property type="entry name" value="Galactokinase"/>
    <property type="match status" value="1"/>
</dbReference>
<evidence type="ECO:0000259" key="6">
    <source>
        <dbReference type="Pfam" id="PF00288"/>
    </source>
</evidence>
<name>A0A9D9HH71_9SPIR</name>
<dbReference type="GO" id="GO:0006012">
    <property type="term" value="P:galactose metabolic process"/>
    <property type="evidence" value="ECO:0007669"/>
    <property type="project" value="UniProtKB-KW"/>
</dbReference>
<accession>A0A9D9HH71</accession>
<dbReference type="Pfam" id="PF08544">
    <property type="entry name" value="GHMP_kinases_C"/>
    <property type="match status" value="1"/>
</dbReference>
<evidence type="ECO:0000256" key="4">
    <source>
        <dbReference type="ARBA" id="ARBA00022840"/>
    </source>
</evidence>
<keyword evidence="3" id="KW-0808">Transferase</keyword>
<evidence type="ECO:0000259" key="7">
    <source>
        <dbReference type="Pfam" id="PF08544"/>
    </source>
</evidence>